<evidence type="ECO:0000256" key="6">
    <source>
        <dbReference type="ARBA" id="ARBA00022448"/>
    </source>
</evidence>
<dbReference type="GO" id="GO:0005743">
    <property type="term" value="C:mitochondrial inner membrane"/>
    <property type="evidence" value="ECO:0007669"/>
    <property type="project" value="UniProtKB-SubCell"/>
</dbReference>
<organism evidence="20">
    <name type="scientific">Ochetellus glaber</name>
    <dbReference type="NCBI Taxonomy" id="255795"/>
    <lineage>
        <taxon>Eukaryota</taxon>
        <taxon>Metazoa</taxon>
        <taxon>Ecdysozoa</taxon>
        <taxon>Arthropoda</taxon>
        <taxon>Hexapoda</taxon>
        <taxon>Insecta</taxon>
        <taxon>Pterygota</taxon>
        <taxon>Neoptera</taxon>
        <taxon>Endopterygota</taxon>
        <taxon>Hymenoptera</taxon>
        <taxon>Apocrita</taxon>
        <taxon>Aculeata</taxon>
        <taxon>Formicoidea</taxon>
        <taxon>Formicidae</taxon>
        <taxon>Dolichoderinae</taxon>
        <taxon>Ochetellus</taxon>
    </lineage>
</organism>
<evidence type="ECO:0000256" key="17">
    <source>
        <dbReference type="ARBA" id="ARBA00031028"/>
    </source>
</evidence>
<feature type="transmembrane region" description="Helical" evidence="19">
    <location>
        <begin position="227"/>
        <end position="256"/>
    </location>
</feature>
<feature type="transmembrane region" description="Helical" evidence="19">
    <location>
        <begin position="142"/>
        <end position="162"/>
    </location>
</feature>
<keyword evidence="10" id="KW-1278">Translocase</keyword>
<keyword evidence="13" id="KW-0520">NAD</keyword>
<evidence type="ECO:0000256" key="8">
    <source>
        <dbReference type="ARBA" id="ARBA00022692"/>
    </source>
</evidence>
<keyword evidence="9" id="KW-0999">Mitochondrion inner membrane</keyword>
<feature type="transmembrane region" description="Helical" evidence="19">
    <location>
        <begin position="6"/>
        <end position="24"/>
    </location>
</feature>
<keyword evidence="8 19" id="KW-0812">Transmembrane</keyword>
<evidence type="ECO:0000256" key="19">
    <source>
        <dbReference type="SAM" id="Phobius"/>
    </source>
</evidence>
<feature type="transmembrane region" description="Helical" evidence="19">
    <location>
        <begin position="113"/>
        <end position="135"/>
    </location>
</feature>
<evidence type="ECO:0000256" key="18">
    <source>
        <dbReference type="ARBA" id="ARBA00049551"/>
    </source>
</evidence>
<evidence type="ECO:0000256" key="2">
    <source>
        <dbReference type="ARBA" id="ARBA00004448"/>
    </source>
</evidence>
<evidence type="ECO:0000256" key="7">
    <source>
        <dbReference type="ARBA" id="ARBA00022660"/>
    </source>
</evidence>
<evidence type="ECO:0000256" key="11">
    <source>
        <dbReference type="ARBA" id="ARBA00022982"/>
    </source>
</evidence>
<dbReference type="EMBL" id="MN044390">
    <property type="protein sequence ID" value="QGW36341.1"/>
    <property type="molecule type" value="Genomic_DNA"/>
</dbReference>
<protein>
    <recommendedName>
        <fullName evidence="5">NADH-ubiquinone oxidoreductase chain 2</fullName>
        <ecNumber evidence="4">7.1.1.2</ecNumber>
    </recommendedName>
    <alternativeName>
        <fullName evidence="17">NADH dehydrogenase subunit 2</fullName>
    </alternativeName>
</protein>
<dbReference type="AlphaFoldDB" id="A0A6B9BK18"/>
<geneLocation type="mitochondrion" evidence="20"/>
<feature type="transmembrane region" description="Helical" evidence="19">
    <location>
        <begin position="55"/>
        <end position="78"/>
    </location>
</feature>
<dbReference type="PANTHER" id="PTHR46552:SF1">
    <property type="entry name" value="NADH-UBIQUINONE OXIDOREDUCTASE CHAIN 2"/>
    <property type="match status" value="1"/>
</dbReference>
<feature type="transmembrane region" description="Helical" evidence="19">
    <location>
        <begin position="307"/>
        <end position="327"/>
    </location>
</feature>
<feature type="transmembrane region" description="Helical" evidence="19">
    <location>
        <begin position="189"/>
        <end position="215"/>
    </location>
</feature>
<evidence type="ECO:0000256" key="4">
    <source>
        <dbReference type="ARBA" id="ARBA00012944"/>
    </source>
</evidence>
<keyword evidence="16 19" id="KW-0472">Membrane</keyword>
<evidence type="ECO:0000256" key="3">
    <source>
        <dbReference type="ARBA" id="ARBA00007012"/>
    </source>
</evidence>
<comment type="catalytic activity">
    <reaction evidence="18">
        <text>a ubiquinone + NADH + 5 H(+)(in) = a ubiquinol + NAD(+) + 4 H(+)(out)</text>
        <dbReference type="Rhea" id="RHEA:29091"/>
        <dbReference type="Rhea" id="RHEA-COMP:9565"/>
        <dbReference type="Rhea" id="RHEA-COMP:9566"/>
        <dbReference type="ChEBI" id="CHEBI:15378"/>
        <dbReference type="ChEBI" id="CHEBI:16389"/>
        <dbReference type="ChEBI" id="CHEBI:17976"/>
        <dbReference type="ChEBI" id="CHEBI:57540"/>
        <dbReference type="ChEBI" id="CHEBI:57945"/>
        <dbReference type="EC" id="7.1.1.2"/>
    </reaction>
</comment>
<dbReference type="EC" id="7.1.1.2" evidence="4"/>
<reference evidence="20" key="1">
    <citation type="journal article" date="2020" name="Mitochondrial DNA Part B Resour">
        <title>The complete mitochondrial genome of Ochetellus glaber (Mayr, 1862) (Hymenoptera:Formicidae).</title>
        <authorList>
            <person name="Park J."/>
            <person name="Xi H."/>
            <person name="Park J."/>
        </authorList>
    </citation>
    <scope>NUCLEOTIDE SEQUENCE</scope>
</reference>
<dbReference type="GO" id="GO:0006120">
    <property type="term" value="P:mitochondrial electron transport, NADH to ubiquinone"/>
    <property type="evidence" value="ECO:0007669"/>
    <property type="project" value="TreeGrafter"/>
</dbReference>
<name>A0A6B9BK18_9HYME</name>
<feature type="transmembrane region" description="Helical" evidence="19">
    <location>
        <begin position="85"/>
        <end position="107"/>
    </location>
</feature>
<evidence type="ECO:0000256" key="5">
    <source>
        <dbReference type="ARBA" id="ARBA00021008"/>
    </source>
</evidence>
<dbReference type="GO" id="GO:0008137">
    <property type="term" value="F:NADH dehydrogenase (ubiquinone) activity"/>
    <property type="evidence" value="ECO:0007669"/>
    <property type="project" value="UniProtKB-EC"/>
</dbReference>
<feature type="transmembrane region" description="Helical" evidence="19">
    <location>
        <begin position="31"/>
        <end position="49"/>
    </location>
</feature>
<evidence type="ECO:0000256" key="10">
    <source>
        <dbReference type="ARBA" id="ARBA00022967"/>
    </source>
</evidence>
<evidence type="ECO:0000256" key="16">
    <source>
        <dbReference type="ARBA" id="ARBA00023136"/>
    </source>
</evidence>
<evidence type="ECO:0000256" key="13">
    <source>
        <dbReference type="ARBA" id="ARBA00023027"/>
    </source>
</evidence>
<dbReference type="InterPro" id="IPR050175">
    <property type="entry name" value="Complex_I_Subunit_2"/>
</dbReference>
<keyword evidence="12 19" id="KW-1133">Transmembrane helix</keyword>
<gene>
    <name evidence="20" type="primary">nad2</name>
</gene>
<sequence length="328" mass="40146">MLNLFIKYFMLMNLMLMSFFSLFINDLMNIWFLMEINNFLFICYLITYMKNKKMIFFYFLIQIIPSMLLILSISINFINIMNKNIIIYLTYMGLLIKLGIPPFHLWMPILSLYLYWDMLFFLLTIQKIIPFYMLSLTYIEKYLMLFILISCSIIPPLVMFNLTNIKKLLTYSSINQTSWLMSLIYFKSILWILYLTFYSLMMMIMFFILSAYKIYYNFLHLNYNLNMFLLIMTLNMASTPPFMFFIMKWFSIFIMINNSLNLFNIMILMTMSSFIMFFLYINMMYLNMYINLIKSKLFYIKSSMKYFKLYQILMFFFITFFIPIIMII</sequence>
<evidence type="ECO:0000256" key="15">
    <source>
        <dbReference type="ARBA" id="ARBA00023128"/>
    </source>
</evidence>
<evidence type="ECO:0000256" key="9">
    <source>
        <dbReference type="ARBA" id="ARBA00022792"/>
    </source>
</evidence>
<comment type="subcellular location">
    <subcellularLocation>
        <location evidence="2">Mitochondrion inner membrane</location>
        <topology evidence="2">Multi-pass membrane protein</topology>
    </subcellularLocation>
</comment>
<feature type="transmembrane region" description="Helical" evidence="19">
    <location>
        <begin position="262"/>
        <end position="286"/>
    </location>
</feature>
<proteinExistence type="inferred from homology"/>
<dbReference type="PANTHER" id="PTHR46552">
    <property type="entry name" value="NADH-UBIQUINONE OXIDOREDUCTASE CHAIN 2"/>
    <property type="match status" value="1"/>
</dbReference>
<keyword evidence="14" id="KW-0830">Ubiquinone</keyword>
<keyword evidence="11" id="KW-0249">Electron transport</keyword>
<comment type="similarity">
    <text evidence="3">Belongs to the complex I subunit 2 family.</text>
</comment>
<accession>A0A6B9BK18</accession>
<keyword evidence="6" id="KW-0813">Transport</keyword>
<evidence type="ECO:0000256" key="1">
    <source>
        <dbReference type="ARBA" id="ARBA00003257"/>
    </source>
</evidence>
<evidence type="ECO:0000256" key="14">
    <source>
        <dbReference type="ARBA" id="ARBA00023075"/>
    </source>
</evidence>
<evidence type="ECO:0000313" key="20">
    <source>
        <dbReference type="EMBL" id="QGW36341.1"/>
    </source>
</evidence>
<keyword evidence="15 20" id="KW-0496">Mitochondrion</keyword>
<keyword evidence="7" id="KW-0679">Respiratory chain</keyword>
<comment type="function">
    <text evidence="1">Core subunit of the mitochondrial membrane respiratory chain NADH dehydrogenase (Complex I) that is believed to belong to the minimal assembly required for catalysis. Complex I functions in the transfer of electrons from NADH to the respiratory chain. The immediate electron acceptor for the enzyme is believed to be ubiquinone.</text>
</comment>
<evidence type="ECO:0000256" key="12">
    <source>
        <dbReference type="ARBA" id="ARBA00022989"/>
    </source>
</evidence>